<accession>A0A2P2E681</accession>
<sequence>MARRGHGRSGRAGSRASVPVASSTLVSRLIFLLSLTGGLLLLIGFVRFGDHVSRLQTPSGPLKADGATALTGGSDQRLQAGVRLVENGTVPRLLISGVNQTSTTAEVRAVAGGAEATYACCIDLGRRATDTLGNAEEAAQWVKVHRIRRLILITDAYHMPRSLYEVRRAIPEVTLIPYPVQTTAAFDRDWWKDERATRSLALEYGKYLVAISRGLLEGDSEIVWSQVALTHKE</sequence>
<dbReference type="InterPro" id="IPR051599">
    <property type="entry name" value="Cell_Envelope_Assoc"/>
</dbReference>
<dbReference type="CDD" id="cd06259">
    <property type="entry name" value="YdcF-like"/>
    <property type="match status" value="1"/>
</dbReference>
<keyword evidence="1" id="KW-1133">Transmembrane helix</keyword>
<organism evidence="3 4">
    <name type="scientific">Candidatus Phycosocius bacilliformis</name>
    <dbReference type="NCBI Taxonomy" id="1445552"/>
    <lineage>
        <taxon>Bacteria</taxon>
        <taxon>Pseudomonadati</taxon>
        <taxon>Pseudomonadota</taxon>
        <taxon>Alphaproteobacteria</taxon>
        <taxon>Caulobacterales</taxon>
        <taxon>Caulobacterales incertae sedis</taxon>
        <taxon>Candidatus Phycosocius</taxon>
    </lineage>
</organism>
<name>A0A2P2E681_9PROT</name>
<dbReference type="GO" id="GO:0043164">
    <property type="term" value="P:Gram-negative-bacterium-type cell wall biogenesis"/>
    <property type="evidence" value="ECO:0007669"/>
    <property type="project" value="TreeGrafter"/>
</dbReference>
<dbReference type="GO" id="GO:0005886">
    <property type="term" value="C:plasma membrane"/>
    <property type="evidence" value="ECO:0007669"/>
    <property type="project" value="TreeGrafter"/>
</dbReference>
<feature type="transmembrane region" description="Helical" evidence="1">
    <location>
        <begin position="25"/>
        <end position="46"/>
    </location>
</feature>
<proteinExistence type="predicted"/>
<reference evidence="3 4" key="1">
    <citation type="journal article" date="2018" name="Genome Announc.">
        <title>Draft Genome Sequence of "Candidatus Phycosocius bacilliformis," an Alphaproteobacterial Ectosymbiont of the Hydrocarbon-Producing Green Alga Botryococcus braunii.</title>
        <authorList>
            <person name="Tanabe Y."/>
            <person name="Yamaguchi H."/>
            <person name="Watanabe M.M."/>
        </authorList>
    </citation>
    <scope>NUCLEOTIDE SEQUENCE [LARGE SCALE GENOMIC DNA]</scope>
    <source>
        <strain evidence="3 4">BOTRYCO-2</strain>
    </source>
</reference>
<dbReference type="EMBL" id="BFBR01000001">
    <property type="protein sequence ID" value="GBF56549.1"/>
    <property type="molecule type" value="Genomic_DNA"/>
</dbReference>
<dbReference type="AlphaFoldDB" id="A0A2P2E681"/>
<evidence type="ECO:0000259" key="2">
    <source>
        <dbReference type="Pfam" id="PF02698"/>
    </source>
</evidence>
<dbReference type="PANTHER" id="PTHR30336:SF4">
    <property type="entry name" value="ENVELOPE BIOGENESIS FACTOR ELYC"/>
    <property type="match status" value="1"/>
</dbReference>
<evidence type="ECO:0000313" key="4">
    <source>
        <dbReference type="Proteomes" id="UP000245086"/>
    </source>
</evidence>
<keyword evidence="4" id="KW-1185">Reference proteome</keyword>
<dbReference type="OrthoDB" id="9812311at2"/>
<feature type="domain" description="DUF218" evidence="2">
    <location>
        <begin position="74"/>
        <end position="190"/>
    </location>
</feature>
<comment type="caution">
    <text evidence="3">The sequence shown here is derived from an EMBL/GenBank/DDBJ whole genome shotgun (WGS) entry which is preliminary data.</text>
</comment>
<evidence type="ECO:0000313" key="3">
    <source>
        <dbReference type="EMBL" id="GBF56549.1"/>
    </source>
</evidence>
<dbReference type="PANTHER" id="PTHR30336">
    <property type="entry name" value="INNER MEMBRANE PROTEIN, PROBABLE PERMEASE"/>
    <property type="match status" value="1"/>
</dbReference>
<dbReference type="Proteomes" id="UP000245086">
    <property type="component" value="Unassembled WGS sequence"/>
</dbReference>
<evidence type="ECO:0000256" key="1">
    <source>
        <dbReference type="SAM" id="Phobius"/>
    </source>
</evidence>
<dbReference type="RefSeq" id="WP_108983424.1">
    <property type="nucleotide sequence ID" value="NZ_BFBR01000001.1"/>
</dbReference>
<protein>
    <recommendedName>
        <fullName evidence="2">DUF218 domain-containing protein</fullName>
    </recommendedName>
</protein>
<gene>
    <name evidence="3" type="ORF">PbB2_00206</name>
</gene>
<keyword evidence="1" id="KW-0812">Transmembrane</keyword>
<keyword evidence="1" id="KW-0472">Membrane</keyword>
<dbReference type="GO" id="GO:0000270">
    <property type="term" value="P:peptidoglycan metabolic process"/>
    <property type="evidence" value="ECO:0007669"/>
    <property type="project" value="TreeGrafter"/>
</dbReference>
<dbReference type="InterPro" id="IPR003848">
    <property type="entry name" value="DUF218"/>
</dbReference>
<dbReference type="Pfam" id="PF02698">
    <property type="entry name" value="DUF218"/>
    <property type="match status" value="1"/>
</dbReference>